<proteinExistence type="predicted"/>
<evidence type="ECO:0000256" key="2">
    <source>
        <dbReference type="ARBA" id="ARBA00023125"/>
    </source>
</evidence>
<keyword evidence="1" id="KW-0805">Transcription regulation</keyword>
<dbReference type="RefSeq" id="WP_138086982.1">
    <property type="nucleotide sequence ID" value="NZ_VAUV01000010.1"/>
</dbReference>
<dbReference type="InterPro" id="IPR036390">
    <property type="entry name" value="WH_DNA-bd_sf"/>
</dbReference>
<name>A0A5R8KCG2_9BACT</name>
<dbReference type="PANTHER" id="PTHR43537">
    <property type="entry name" value="TRANSCRIPTIONAL REGULATOR, GNTR FAMILY"/>
    <property type="match status" value="1"/>
</dbReference>
<keyword evidence="6" id="KW-1185">Reference proteome</keyword>
<dbReference type="InterPro" id="IPR008920">
    <property type="entry name" value="TF_FadR/GntR_C"/>
</dbReference>
<dbReference type="InterPro" id="IPR011711">
    <property type="entry name" value="GntR_C"/>
</dbReference>
<keyword evidence="2" id="KW-0238">DNA-binding</keyword>
<dbReference type="CDD" id="cd07377">
    <property type="entry name" value="WHTH_GntR"/>
    <property type="match status" value="1"/>
</dbReference>
<dbReference type="AlphaFoldDB" id="A0A5R8KCG2"/>
<dbReference type="SMART" id="SM00895">
    <property type="entry name" value="FCD"/>
    <property type="match status" value="1"/>
</dbReference>
<keyword evidence="3" id="KW-0804">Transcription</keyword>
<dbReference type="GO" id="GO:0003700">
    <property type="term" value="F:DNA-binding transcription factor activity"/>
    <property type="evidence" value="ECO:0007669"/>
    <property type="project" value="InterPro"/>
</dbReference>
<dbReference type="PROSITE" id="PS50949">
    <property type="entry name" value="HTH_GNTR"/>
    <property type="match status" value="1"/>
</dbReference>
<dbReference type="PANTHER" id="PTHR43537:SF24">
    <property type="entry name" value="GLUCONATE OPERON TRANSCRIPTIONAL REPRESSOR"/>
    <property type="match status" value="1"/>
</dbReference>
<accession>A0A5R8KCG2</accession>
<evidence type="ECO:0000259" key="4">
    <source>
        <dbReference type="PROSITE" id="PS50949"/>
    </source>
</evidence>
<dbReference type="Pfam" id="PF07729">
    <property type="entry name" value="FCD"/>
    <property type="match status" value="1"/>
</dbReference>
<dbReference type="InterPro" id="IPR036388">
    <property type="entry name" value="WH-like_DNA-bd_sf"/>
</dbReference>
<dbReference type="Proteomes" id="UP000306196">
    <property type="component" value="Unassembled WGS sequence"/>
</dbReference>
<reference evidence="5 6" key="1">
    <citation type="submission" date="2019-05" db="EMBL/GenBank/DDBJ databases">
        <title>Verrucobacter flavum gen. nov., sp. nov. a new member of the family Verrucomicrobiaceae.</title>
        <authorList>
            <person name="Szuroczki S."/>
            <person name="Abbaszade G."/>
            <person name="Szabo A."/>
            <person name="Felfoldi T."/>
            <person name="Schumann P."/>
            <person name="Boka K."/>
            <person name="Keki Z."/>
            <person name="Toumi M."/>
            <person name="Toth E."/>
        </authorList>
    </citation>
    <scope>NUCLEOTIDE SEQUENCE [LARGE SCALE GENOMIC DNA]</scope>
    <source>
        <strain evidence="5 6">MG-N-17</strain>
    </source>
</reference>
<dbReference type="PRINTS" id="PR00035">
    <property type="entry name" value="HTHGNTR"/>
</dbReference>
<gene>
    <name evidence="5" type="ORF">FEM03_14430</name>
</gene>
<evidence type="ECO:0000313" key="6">
    <source>
        <dbReference type="Proteomes" id="UP000306196"/>
    </source>
</evidence>
<dbReference type="Gene3D" id="1.10.10.10">
    <property type="entry name" value="Winged helix-like DNA-binding domain superfamily/Winged helix DNA-binding domain"/>
    <property type="match status" value="1"/>
</dbReference>
<dbReference type="Pfam" id="PF00392">
    <property type="entry name" value="GntR"/>
    <property type="match status" value="1"/>
</dbReference>
<comment type="caution">
    <text evidence="5">The sequence shown here is derived from an EMBL/GenBank/DDBJ whole genome shotgun (WGS) entry which is preliminary data.</text>
</comment>
<evidence type="ECO:0000256" key="3">
    <source>
        <dbReference type="ARBA" id="ARBA00023163"/>
    </source>
</evidence>
<dbReference type="SMART" id="SM00345">
    <property type="entry name" value="HTH_GNTR"/>
    <property type="match status" value="1"/>
</dbReference>
<dbReference type="SUPFAM" id="SSF46785">
    <property type="entry name" value="Winged helix' DNA-binding domain"/>
    <property type="match status" value="1"/>
</dbReference>
<dbReference type="OrthoDB" id="114741at2"/>
<dbReference type="SUPFAM" id="SSF48008">
    <property type="entry name" value="GntR ligand-binding domain-like"/>
    <property type="match status" value="1"/>
</dbReference>
<feature type="domain" description="HTH gntR-type" evidence="4">
    <location>
        <begin position="5"/>
        <end position="72"/>
    </location>
</feature>
<dbReference type="Gene3D" id="1.20.120.530">
    <property type="entry name" value="GntR ligand-binding domain-like"/>
    <property type="match status" value="1"/>
</dbReference>
<evidence type="ECO:0000256" key="1">
    <source>
        <dbReference type="ARBA" id="ARBA00023015"/>
    </source>
</evidence>
<dbReference type="EMBL" id="VAUV01000010">
    <property type="protein sequence ID" value="TLD69927.1"/>
    <property type="molecule type" value="Genomic_DNA"/>
</dbReference>
<evidence type="ECO:0000313" key="5">
    <source>
        <dbReference type="EMBL" id="TLD69927.1"/>
    </source>
</evidence>
<organism evidence="5 6">
    <name type="scientific">Phragmitibacter flavus</name>
    <dbReference type="NCBI Taxonomy" id="2576071"/>
    <lineage>
        <taxon>Bacteria</taxon>
        <taxon>Pseudomonadati</taxon>
        <taxon>Verrucomicrobiota</taxon>
        <taxon>Verrucomicrobiia</taxon>
        <taxon>Verrucomicrobiales</taxon>
        <taxon>Verrucomicrobiaceae</taxon>
        <taxon>Phragmitibacter</taxon>
    </lineage>
</organism>
<protein>
    <submittedName>
        <fullName evidence="5">GntR family transcriptional regulator</fullName>
    </submittedName>
</protein>
<dbReference type="InterPro" id="IPR000524">
    <property type="entry name" value="Tscrpt_reg_HTH_GntR"/>
</dbReference>
<dbReference type="GO" id="GO:0003677">
    <property type="term" value="F:DNA binding"/>
    <property type="evidence" value="ECO:0007669"/>
    <property type="project" value="UniProtKB-KW"/>
</dbReference>
<sequence>MSFANSLSSQAYQHIQRKLLSGAWNAGDVISEQSVAQEMGISRTPVREAIRHLEQEGVLEQVPRFGTRVKALDRRDLVELYELRDALEPYAVAQVAGKLEDEDVKTLGRLCDELKNVAKELRRKGHTKPDAEMMKRLMSADMAFHHLLIRAAGNGRLMKIVAEGRVLARIFSTSRQEHDLEVIEQTLRYHLEIVEAVVAGDGEAARRLMSQHIRASMGEALEHFDRQQALAQREAMSVGLPEAFTTELEVLDKTLRPPKTRT</sequence>